<dbReference type="AlphaFoldDB" id="A0A0R2A3W0"/>
<protein>
    <recommendedName>
        <fullName evidence="3">Cell division protein ZapA</fullName>
    </recommendedName>
</protein>
<name>A0A0R2A3W0_9LACO</name>
<dbReference type="InterPro" id="IPR036192">
    <property type="entry name" value="Cell_div_ZapA-like_sf"/>
</dbReference>
<dbReference type="SUPFAM" id="SSF102829">
    <property type="entry name" value="Cell division protein ZapA-like"/>
    <property type="match status" value="1"/>
</dbReference>
<evidence type="ECO:0000313" key="1">
    <source>
        <dbReference type="EMBL" id="KRM61343.1"/>
    </source>
</evidence>
<comment type="caution">
    <text evidence="1">The sequence shown here is derived from an EMBL/GenBank/DDBJ whole genome shotgun (WGS) entry which is preliminary data.</text>
</comment>
<dbReference type="EMBL" id="AYYY01000027">
    <property type="protein sequence ID" value="KRM61343.1"/>
    <property type="molecule type" value="Genomic_DNA"/>
</dbReference>
<organism evidence="1 2">
    <name type="scientific">Paucilactobacillus vaccinostercus DSM 20634</name>
    <dbReference type="NCBI Taxonomy" id="1423813"/>
    <lineage>
        <taxon>Bacteria</taxon>
        <taxon>Bacillati</taxon>
        <taxon>Bacillota</taxon>
        <taxon>Bacilli</taxon>
        <taxon>Lactobacillales</taxon>
        <taxon>Lactobacillaceae</taxon>
        <taxon>Paucilactobacillus</taxon>
    </lineage>
</organism>
<dbReference type="PATRIC" id="fig|1423813.3.peg.1807"/>
<evidence type="ECO:0008006" key="3">
    <source>
        <dbReference type="Google" id="ProtNLM"/>
    </source>
</evidence>
<dbReference type="Pfam" id="PF05164">
    <property type="entry name" value="ZapA"/>
    <property type="match status" value="1"/>
</dbReference>
<dbReference type="STRING" id="1423813.FC26_GL001779"/>
<gene>
    <name evidence="1" type="ORF">FC26_GL001779</name>
</gene>
<dbReference type="RefSeq" id="WP_057779105.1">
    <property type="nucleotide sequence ID" value="NZ_AYYY01000027.1"/>
</dbReference>
<dbReference type="Proteomes" id="UP000051733">
    <property type="component" value="Unassembled WGS sequence"/>
</dbReference>
<evidence type="ECO:0000313" key="2">
    <source>
        <dbReference type="Proteomes" id="UP000051733"/>
    </source>
</evidence>
<dbReference type="OrthoDB" id="2139724at2"/>
<dbReference type="InterPro" id="IPR053712">
    <property type="entry name" value="Bac_CellDiv_Activator"/>
</dbReference>
<proteinExistence type="predicted"/>
<dbReference type="Gene3D" id="6.10.250.790">
    <property type="match status" value="1"/>
</dbReference>
<sequence>MSENVKKRYKIEIDGETYTIAGPGSAEHVKVAEQLVNEQIEYLKEVNPKLSALQRANLVAFNAVADQIEKQKEVERLHEQDQ</sequence>
<accession>A0A0R2A3W0</accession>
<dbReference type="InterPro" id="IPR007838">
    <property type="entry name" value="Cell_div_ZapA-like"/>
</dbReference>
<reference evidence="1 2" key="1">
    <citation type="journal article" date="2015" name="Genome Announc.">
        <title>Expanding the biotechnology potential of lactobacilli through comparative genomics of 213 strains and associated genera.</title>
        <authorList>
            <person name="Sun Z."/>
            <person name="Harris H.M."/>
            <person name="McCann A."/>
            <person name="Guo C."/>
            <person name="Argimon S."/>
            <person name="Zhang W."/>
            <person name="Yang X."/>
            <person name="Jeffery I.B."/>
            <person name="Cooney J.C."/>
            <person name="Kagawa T.F."/>
            <person name="Liu W."/>
            <person name="Song Y."/>
            <person name="Salvetti E."/>
            <person name="Wrobel A."/>
            <person name="Rasinkangas P."/>
            <person name="Parkhill J."/>
            <person name="Rea M.C."/>
            <person name="O'Sullivan O."/>
            <person name="Ritari J."/>
            <person name="Douillard F.P."/>
            <person name="Paul Ross R."/>
            <person name="Yang R."/>
            <person name="Briner A.E."/>
            <person name="Felis G.E."/>
            <person name="de Vos W.M."/>
            <person name="Barrangou R."/>
            <person name="Klaenhammer T.R."/>
            <person name="Caufield P.W."/>
            <person name="Cui Y."/>
            <person name="Zhang H."/>
            <person name="O'Toole P.W."/>
        </authorList>
    </citation>
    <scope>NUCLEOTIDE SEQUENCE [LARGE SCALE GENOMIC DNA]</scope>
    <source>
        <strain evidence="1 2">DSM 20634</strain>
    </source>
</reference>
<keyword evidence="2" id="KW-1185">Reference proteome</keyword>